<gene>
    <name evidence="10" type="primary">AVEN_223634_1</name>
    <name evidence="10" type="ORF">TNCV_4199331</name>
</gene>
<dbReference type="InterPro" id="IPR023211">
    <property type="entry name" value="DNA_pol_palm_dom_sf"/>
</dbReference>
<reference evidence="10" key="1">
    <citation type="submission" date="2020-08" db="EMBL/GenBank/DDBJ databases">
        <title>Multicomponent nature underlies the extraordinary mechanical properties of spider dragline silk.</title>
        <authorList>
            <person name="Kono N."/>
            <person name="Nakamura H."/>
            <person name="Mori M."/>
            <person name="Yoshida Y."/>
            <person name="Ohtoshi R."/>
            <person name="Malay A.D."/>
            <person name="Moran D.A.P."/>
            <person name="Tomita M."/>
            <person name="Numata K."/>
            <person name="Arakawa K."/>
        </authorList>
    </citation>
    <scope>NUCLEOTIDE SEQUENCE</scope>
</reference>
<evidence type="ECO:0000256" key="8">
    <source>
        <dbReference type="ARBA" id="ARBA00049244"/>
    </source>
</evidence>
<evidence type="ECO:0000256" key="4">
    <source>
        <dbReference type="ARBA" id="ARBA00022695"/>
    </source>
</evidence>
<feature type="domain" description="DNA-directed DNA polymerase family B mitochondria/virus" evidence="9">
    <location>
        <begin position="539"/>
        <end position="612"/>
    </location>
</feature>
<dbReference type="Proteomes" id="UP000887159">
    <property type="component" value="Unassembled WGS sequence"/>
</dbReference>
<dbReference type="SUPFAM" id="SSF56672">
    <property type="entry name" value="DNA/RNA polymerases"/>
    <property type="match status" value="1"/>
</dbReference>
<evidence type="ECO:0000256" key="3">
    <source>
        <dbReference type="ARBA" id="ARBA00022679"/>
    </source>
</evidence>
<keyword evidence="6" id="KW-0239">DNA-directed DNA polymerase</keyword>
<dbReference type="GO" id="GO:0006260">
    <property type="term" value="P:DNA replication"/>
    <property type="evidence" value="ECO:0007669"/>
    <property type="project" value="UniProtKB-KW"/>
</dbReference>
<dbReference type="GO" id="GO:0003887">
    <property type="term" value="F:DNA-directed DNA polymerase activity"/>
    <property type="evidence" value="ECO:0007669"/>
    <property type="project" value="UniProtKB-KW"/>
</dbReference>
<comment type="similarity">
    <text evidence="1">Belongs to the DNA polymerase type-B family.</text>
</comment>
<dbReference type="SUPFAM" id="SSF53098">
    <property type="entry name" value="Ribonuclease H-like"/>
    <property type="match status" value="1"/>
</dbReference>
<evidence type="ECO:0000313" key="11">
    <source>
        <dbReference type="Proteomes" id="UP000887159"/>
    </source>
</evidence>
<evidence type="ECO:0000259" key="9">
    <source>
        <dbReference type="Pfam" id="PF03175"/>
    </source>
</evidence>
<keyword evidence="3" id="KW-0808">Transferase</keyword>
<dbReference type="AlphaFoldDB" id="A0A8X7BIH6"/>
<dbReference type="Pfam" id="PF03175">
    <property type="entry name" value="DNA_pol_B_2"/>
    <property type="match status" value="2"/>
</dbReference>
<evidence type="ECO:0000256" key="1">
    <source>
        <dbReference type="ARBA" id="ARBA00005755"/>
    </source>
</evidence>
<evidence type="ECO:0000256" key="7">
    <source>
        <dbReference type="ARBA" id="ARBA00023125"/>
    </source>
</evidence>
<dbReference type="InterPro" id="IPR004868">
    <property type="entry name" value="DNA-dir_DNA_pol_B_mt/vir"/>
</dbReference>
<dbReference type="GO" id="GO:0003677">
    <property type="term" value="F:DNA binding"/>
    <property type="evidence" value="ECO:0007669"/>
    <property type="project" value="UniProtKB-KW"/>
</dbReference>
<dbReference type="InterPro" id="IPR036397">
    <property type="entry name" value="RNaseH_sf"/>
</dbReference>
<sequence>MPPSHRVRCTWKVRYTWKARCTCLSSVCSLVRTGDDLNVSQYGVEGYSASGRGILFEDEDMPFIEGDDELLGECTQAFLEASQECKDLLSQLGNGLEVNAAAPSRLDFWTPLETDGNCNLDSAFRIIERCRRPNKKFNSEEVIFQVLLDPDCWLNNGSATIGQTSDAIRTLFETLLRRVTSSLEPTDLIRAIIFSEHLDRPISTHLMLVSEMSVEKIMACATKVLQSKSEVRLDEGFNIEIITIRRPVGSGKRNRRVLIPSIDRLRKKSIRCVPEDDLNICCAKAIILAIAEVEKDADLRSLRKKDCCLLQRRAIALHQKTGVPQGPCGFEKIALFEQYLKIQVIVVSTTALNQVCYKGPVREDRRIYLWHHDNHFDVITSPKENHHCTTICHVCRSPSCQIGESKRCSDCDRNTRSDFCFKAHKENGLCDKLYQCRKCCKVILRKVCSKSQHRCEEKRCPSCKKTVSESHMCYLQKESAKKCNEKLIFFDFETDQTTGEHVVNFAVAQYLDGTEFVCEGYDAIDKFCKYLFSPQHKGFTAIAHNMKGFDGQFILRWMLEQGQCPRVIPNGSKIMCITLSALSIRIIDSFNFFPMPLSKLPKTFGLEELAKGSDVDILRRCCKIFREQFQSVTGVDPFTYVTIASACMAVYRSGHIKPKTIAMIPVQGYCNSINFSRDSIRWLDFVAHTEGHRILHALNGTGEPKIAGYSVDGFCKETNTVYQYQGCFHHGCEICYDGDLIHPLTGTTMRSLRQKKEGVIDTLRQRGYNIIQMLEHDFVHLKKTENFQEFLLQHEVTDRLNPRDAFFGGRTNGIQLFYEGCAKYIDFTSLYPWVNKYCEYPVGHPEIITKDFRDIDSYFGLEERSITGTWVTEEVKKAREKGYKIVKIYEVYHFQSSSNDLFRSYIDLFLKIKQEASGYPKGCLTDHQKSEYIISYSEKENISLDKNSINVNLGRRSVAKLALNSFWGRWGMNLNKNKLTFVSTVHDFNKMLMDKTKDIKDVFLPTPEIAAFQWTQSNDFVTQDSSTNIFIAAFTTCHARLKLYSEIEKLNESVLYFDTDSIIYKSDGMNDPPLGNFLGEFTDELNGGTITSFVTGGPKNYAYKLSDGSEVCKIRGFTLNFQNSLVLNYESVKELVSSMDASRFMTITNPRKITRDKKKRKVENKIESKTYKMVYDKRVIQDDFSTLPYGY</sequence>
<dbReference type="GO" id="GO:0000166">
    <property type="term" value="F:nucleotide binding"/>
    <property type="evidence" value="ECO:0007669"/>
    <property type="project" value="InterPro"/>
</dbReference>
<evidence type="ECO:0000256" key="5">
    <source>
        <dbReference type="ARBA" id="ARBA00022705"/>
    </source>
</evidence>
<dbReference type="PANTHER" id="PTHR33568:SF3">
    <property type="entry name" value="DNA-DIRECTED DNA POLYMERASE"/>
    <property type="match status" value="1"/>
</dbReference>
<proteinExistence type="inferred from homology"/>
<keyword evidence="5" id="KW-0235">DNA replication</keyword>
<keyword evidence="7" id="KW-0238">DNA-binding</keyword>
<accession>A0A8X7BIH6</accession>
<dbReference type="InterPro" id="IPR012337">
    <property type="entry name" value="RNaseH-like_sf"/>
</dbReference>
<dbReference type="Gene3D" id="3.90.1600.10">
    <property type="entry name" value="Palm domain of DNA polymerase"/>
    <property type="match status" value="1"/>
</dbReference>
<dbReference type="Gene3D" id="3.40.960.10">
    <property type="entry name" value="VSR Endonuclease"/>
    <property type="match status" value="1"/>
</dbReference>
<evidence type="ECO:0000313" key="10">
    <source>
        <dbReference type="EMBL" id="GFY31622.1"/>
    </source>
</evidence>
<organism evidence="10 11">
    <name type="scientific">Trichonephila clavipes</name>
    <name type="common">Golden silk orbweaver</name>
    <name type="synonym">Nephila clavipes</name>
    <dbReference type="NCBI Taxonomy" id="2585209"/>
    <lineage>
        <taxon>Eukaryota</taxon>
        <taxon>Metazoa</taxon>
        <taxon>Ecdysozoa</taxon>
        <taxon>Arthropoda</taxon>
        <taxon>Chelicerata</taxon>
        <taxon>Arachnida</taxon>
        <taxon>Araneae</taxon>
        <taxon>Araneomorphae</taxon>
        <taxon>Entelegynae</taxon>
        <taxon>Araneoidea</taxon>
        <taxon>Nephilidae</taxon>
        <taxon>Trichonephila</taxon>
    </lineage>
</organism>
<protein>
    <recommendedName>
        <fullName evidence="2">DNA-directed DNA polymerase</fullName>
        <ecNumber evidence="2">2.7.7.7</ecNumber>
    </recommendedName>
</protein>
<keyword evidence="11" id="KW-1185">Reference proteome</keyword>
<comment type="catalytic activity">
    <reaction evidence="8">
        <text>DNA(n) + a 2'-deoxyribonucleoside 5'-triphosphate = DNA(n+1) + diphosphate</text>
        <dbReference type="Rhea" id="RHEA:22508"/>
        <dbReference type="Rhea" id="RHEA-COMP:17339"/>
        <dbReference type="Rhea" id="RHEA-COMP:17340"/>
        <dbReference type="ChEBI" id="CHEBI:33019"/>
        <dbReference type="ChEBI" id="CHEBI:61560"/>
        <dbReference type="ChEBI" id="CHEBI:173112"/>
        <dbReference type="EC" id="2.7.7.7"/>
    </reaction>
</comment>
<dbReference type="InterPro" id="IPR043502">
    <property type="entry name" value="DNA/RNA_pol_sf"/>
</dbReference>
<comment type="caution">
    <text evidence="10">The sequence shown here is derived from an EMBL/GenBank/DDBJ whole genome shotgun (WGS) entry which is preliminary data.</text>
</comment>
<keyword evidence="4" id="KW-0548">Nucleotidyltransferase</keyword>
<dbReference type="Gene3D" id="3.30.420.10">
    <property type="entry name" value="Ribonuclease H-like superfamily/Ribonuclease H"/>
    <property type="match status" value="1"/>
</dbReference>
<dbReference type="EC" id="2.7.7.7" evidence="2"/>
<dbReference type="PANTHER" id="PTHR33568">
    <property type="entry name" value="DNA POLYMERASE"/>
    <property type="match status" value="1"/>
</dbReference>
<dbReference type="GO" id="GO:0042575">
    <property type="term" value="C:DNA polymerase complex"/>
    <property type="evidence" value="ECO:0007669"/>
    <property type="project" value="UniProtKB-ARBA"/>
</dbReference>
<evidence type="ECO:0000256" key="2">
    <source>
        <dbReference type="ARBA" id="ARBA00012417"/>
    </source>
</evidence>
<dbReference type="EMBL" id="BMAU01021400">
    <property type="protein sequence ID" value="GFY31622.1"/>
    <property type="molecule type" value="Genomic_DNA"/>
</dbReference>
<name>A0A8X7BIH6_TRICX</name>
<evidence type="ECO:0000256" key="6">
    <source>
        <dbReference type="ARBA" id="ARBA00022932"/>
    </source>
</evidence>
<feature type="domain" description="DNA-directed DNA polymerase family B mitochondria/virus" evidence="9">
    <location>
        <begin position="864"/>
        <end position="918"/>
    </location>
</feature>